<dbReference type="eggNOG" id="ENOG502T282">
    <property type="taxonomic scope" value="Eukaryota"/>
</dbReference>
<dbReference type="SMR" id="O62323"/>
<dbReference type="PANTHER" id="PTHR21515">
    <property type="entry name" value="MAJOR SPERM PROTEIN"/>
    <property type="match status" value="1"/>
</dbReference>
<dbReference type="HOGENOM" id="CLU_141820_0_0_1"/>
<dbReference type="PIR" id="T23855">
    <property type="entry name" value="T23855"/>
</dbReference>
<feature type="compositionally biased region" description="Basic and acidic residues" evidence="1">
    <location>
        <begin position="137"/>
        <end position="149"/>
    </location>
</feature>
<sequence>MKFDVSSSCQFVVQLLQFCNVFILLAVMAITSCGKKKASNSKEMSKKSMQTGPGTATEAGAASSLAPVDPTKLATPGPAAPKKEEAPPPEKPKKEEKPKEKSKKSAKSKKSSKSKKDKKDGEDENGYENCQDMTPDQLKKIAEQADEKK</sequence>
<keyword evidence="2" id="KW-0472">Membrane</keyword>
<dbReference type="OrthoDB" id="5877421at2759"/>
<evidence type="ECO:0007829" key="6">
    <source>
        <dbReference type="PeptideAtlas" id="O62323"/>
    </source>
</evidence>
<dbReference type="PANTHER" id="PTHR21515:SF4">
    <property type="entry name" value="CYLICIN HOMOLOGUE-RELATED"/>
    <property type="match status" value="1"/>
</dbReference>
<dbReference type="EMBL" id="BX284605">
    <property type="protein sequence ID" value="CAB01436.2"/>
    <property type="molecule type" value="Genomic_DNA"/>
</dbReference>
<proteinExistence type="evidence at protein level"/>
<keyword evidence="4" id="KW-1185">Reference proteome</keyword>
<feature type="transmembrane region" description="Helical" evidence="2">
    <location>
        <begin position="12"/>
        <end position="34"/>
    </location>
</feature>
<name>O62323_CAEEL</name>
<dbReference type="PeptideAtlas" id="O62323"/>
<evidence type="ECO:0000313" key="4">
    <source>
        <dbReference type="Proteomes" id="UP000001940"/>
    </source>
</evidence>
<dbReference type="FunCoup" id="O62323">
    <property type="interactions" value="284"/>
</dbReference>
<organism evidence="3 4">
    <name type="scientific">Caenorhabditis elegans</name>
    <dbReference type="NCBI Taxonomy" id="6239"/>
    <lineage>
        <taxon>Eukaryota</taxon>
        <taxon>Metazoa</taxon>
        <taxon>Ecdysozoa</taxon>
        <taxon>Nematoda</taxon>
        <taxon>Chromadorea</taxon>
        <taxon>Rhabditida</taxon>
        <taxon>Rhabditina</taxon>
        <taxon>Rhabditomorpha</taxon>
        <taxon>Rhabditoidea</taxon>
        <taxon>Rhabditidae</taxon>
        <taxon>Peloderinae</taxon>
        <taxon>Caenorhabditis</taxon>
    </lineage>
</organism>
<feature type="region of interest" description="Disordered" evidence="1">
    <location>
        <begin position="36"/>
        <end position="149"/>
    </location>
</feature>
<gene>
    <name evidence="3" type="ORF">CELE_R02D5.7</name>
    <name evidence="3 5" type="ORF">R02D5.7</name>
</gene>
<keyword evidence="2" id="KW-0812">Transmembrane</keyword>
<evidence type="ECO:0000256" key="1">
    <source>
        <dbReference type="SAM" id="MobiDB-lite"/>
    </source>
</evidence>
<dbReference type="InParanoid" id="O62323"/>
<evidence type="ECO:0000313" key="5">
    <source>
        <dbReference type="WormBase" id="R02D5.7"/>
    </source>
</evidence>
<protein>
    <submittedName>
        <fullName evidence="3">Uncharacterized protein</fullName>
    </submittedName>
</protein>
<dbReference type="AGR" id="WB:WBGene00010980"/>
<keyword evidence="2" id="KW-1133">Transmembrane helix</keyword>
<dbReference type="PROSITE" id="PS51257">
    <property type="entry name" value="PROKAR_LIPOPROTEIN"/>
    <property type="match status" value="1"/>
</dbReference>
<feature type="compositionally biased region" description="Low complexity" evidence="1">
    <location>
        <begin position="51"/>
        <end position="62"/>
    </location>
</feature>
<accession>O62323</accession>
<feature type="compositionally biased region" description="Basic residues" evidence="1">
    <location>
        <begin position="100"/>
        <end position="116"/>
    </location>
</feature>
<dbReference type="AlphaFoldDB" id="O62323"/>
<feature type="compositionally biased region" description="Basic and acidic residues" evidence="1">
    <location>
        <begin position="81"/>
        <end position="99"/>
    </location>
</feature>
<dbReference type="UCSC" id="R02D5.7">
    <property type="organism name" value="c. elegans"/>
</dbReference>
<keyword evidence="6" id="KW-1267">Proteomics identification</keyword>
<dbReference type="Proteomes" id="UP000001940">
    <property type="component" value="Chromosome V"/>
</dbReference>
<evidence type="ECO:0000256" key="2">
    <source>
        <dbReference type="SAM" id="Phobius"/>
    </source>
</evidence>
<evidence type="ECO:0000313" key="3">
    <source>
        <dbReference type="EMBL" id="CAB01436.2"/>
    </source>
</evidence>
<reference evidence="3 4" key="1">
    <citation type="journal article" date="1998" name="Science">
        <title>Genome sequence of the nematode C. elegans: a platform for investigating biology.</title>
        <authorList>
            <consortium name="The C. elegans sequencing consortium"/>
            <person name="Sulson J.E."/>
            <person name="Waterston R."/>
        </authorList>
    </citation>
    <scope>NUCLEOTIDE SEQUENCE [LARGE SCALE GENOMIC DNA]</scope>
    <source>
        <strain evidence="3 4">Bristol N2</strain>
    </source>
</reference>
<dbReference type="Bgee" id="WBGene00010980">
    <property type="expression patterns" value="Expressed in adult organism and 1 other cell type or tissue"/>
</dbReference>
<dbReference type="WormBase" id="R02D5.7">
    <property type="protein sequence ID" value="CE29435"/>
    <property type="gene ID" value="WBGene00010980"/>
</dbReference>
<dbReference type="PaxDb" id="6239-R02D5.7"/>
<dbReference type="OMA" id="IMSTGCG"/>